<dbReference type="Proteomes" id="UP001150266">
    <property type="component" value="Unassembled WGS sequence"/>
</dbReference>
<dbReference type="EMBL" id="JAOTPV010000021">
    <property type="protein sequence ID" value="KAJ4472337.1"/>
    <property type="molecule type" value="Genomic_DNA"/>
</dbReference>
<dbReference type="InterPro" id="IPR032054">
    <property type="entry name" value="Cdt1_C"/>
</dbReference>
<organism evidence="5 6">
    <name type="scientific">Lentinula aciculospora</name>
    <dbReference type="NCBI Taxonomy" id="153920"/>
    <lineage>
        <taxon>Eukaryota</taxon>
        <taxon>Fungi</taxon>
        <taxon>Dikarya</taxon>
        <taxon>Basidiomycota</taxon>
        <taxon>Agaricomycotina</taxon>
        <taxon>Agaricomycetes</taxon>
        <taxon>Agaricomycetidae</taxon>
        <taxon>Agaricales</taxon>
        <taxon>Marasmiineae</taxon>
        <taxon>Omphalotaceae</taxon>
        <taxon>Lentinula</taxon>
    </lineage>
</organism>
<feature type="compositionally biased region" description="Polar residues" evidence="3">
    <location>
        <begin position="324"/>
        <end position="341"/>
    </location>
</feature>
<protein>
    <recommendedName>
        <fullName evidence="4">DNA replication factor Cdt1 C-terminal domain-containing protein</fullName>
    </recommendedName>
</protein>
<dbReference type="OrthoDB" id="3366139at2759"/>
<dbReference type="Gene3D" id="1.10.10.1420">
    <property type="entry name" value="DNA replication factor Cdt1, C-terminal WH domain"/>
    <property type="match status" value="1"/>
</dbReference>
<dbReference type="AlphaFoldDB" id="A0A9W9A3S6"/>
<accession>A0A9W9A3S6</accession>
<feature type="region of interest" description="Disordered" evidence="3">
    <location>
        <begin position="300"/>
        <end position="401"/>
    </location>
</feature>
<feature type="domain" description="DNA replication factor Cdt1 C-terminal" evidence="4">
    <location>
        <begin position="388"/>
        <end position="483"/>
    </location>
</feature>
<evidence type="ECO:0000256" key="1">
    <source>
        <dbReference type="ARBA" id="ARBA00008356"/>
    </source>
</evidence>
<proteinExistence type="inferred from homology"/>
<dbReference type="InterPro" id="IPR038090">
    <property type="entry name" value="Cdt1_C_WH_dom_sf"/>
</dbReference>
<feature type="compositionally biased region" description="Polar residues" evidence="3">
    <location>
        <begin position="300"/>
        <end position="312"/>
    </location>
</feature>
<evidence type="ECO:0000313" key="6">
    <source>
        <dbReference type="Proteomes" id="UP001150266"/>
    </source>
</evidence>
<feature type="region of interest" description="Disordered" evidence="3">
    <location>
        <begin position="257"/>
        <end position="284"/>
    </location>
</feature>
<evidence type="ECO:0000259" key="4">
    <source>
        <dbReference type="Pfam" id="PF16679"/>
    </source>
</evidence>
<feature type="compositionally biased region" description="Low complexity" evidence="3">
    <location>
        <begin position="492"/>
        <end position="503"/>
    </location>
</feature>
<feature type="compositionally biased region" description="Polar residues" evidence="3">
    <location>
        <begin position="351"/>
        <end position="360"/>
    </location>
</feature>
<comment type="similarity">
    <text evidence="1">Belongs to the Cdt1 family.</text>
</comment>
<comment type="caution">
    <text evidence="5">The sequence shown here is derived from an EMBL/GenBank/DDBJ whole genome shotgun (WGS) entry which is preliminary data.</text>
</comment>
<dbReference type="Pfam" id="PF16679">
    <property type="entry name" value="CDT1_C"/>
    <property type="match status" value="1"/>
</dbReference>
<gene>
    <name evidence="5" type="ORF">J3R30DRAFT_1073667</name>
</gene>
<evidence type="ECO:0000256" key="3">
    <source>
        <dbReference type="SAM" id="MobiDB-lite"/>
    </source>
</evidence>
<evidence type="ECO:0000256" key="2">
    <source>
        <dbReference type="ARBA" id="ARBA00023306"/>
    </source>
</evidence>
<feature type="compositionally biased region" description="Low complexity" evidence="3">
    <location>
        <begin position="272"/>
        <end position="281"/>
    </location>
</feature>
<feature type="compositionally biased region" description="Basic and acidic residues" evidence="3">
    <location>
        <begin position="390"/>
        <end position="401"/>
    </location>
</feature>
<feature type="region of interest" description="Disordered" evidence="3">
    <location>
        <begin position="129"/>
        <end position="148"/>
    </location>
</feature>
<evidence type="ECO:0000313" key="5">
    <source>
        <dbReference type="EMBL" id="KAJ4472337.1"/>
    </source>
</evidence>
<name>A0A9W9A3S6_9AGAR</name>
<keyword evidence="2" id="KW-0131">Cell cycle</keyword>
<keyword evidence="6" id="KW-1185">Reference proteome</keyword>
<feature type="region of interest" description="Disordered" evidence="3">
    <location>
        <begin position="492"/>
        <end position="530"/>
    </location>
</feature>
<sequence>MSDVYSTLSFSPKKKRAAANFDADTLTPKKLRLLPPTPPATRTRKSPAESEAILAPHLMRLQSIQTSLQQALSHALASCAASPSADTGILRNVVNHISLNQYAGFATNFAVEDLRRLCWIWEWDGKTPRDPAEDDENPFLESPSPPSKDWTRASMGFVISSATQFSKAEGKRVPAYGIGIEVEIDLDKDLGAGMAAVARWTSATETRRALFCDKLHSWTKMHAEFPIVPMVPLADLPTLSSALKPSSLTRVFASMSPKSSALPKESMPATPSSPSRSSSRSPAKRGFAIPAPVNFISPTKGTILFPSTPTSSRTERAPRILNLRTPTFSRVFTDNLPSEPSTPRGRDPISVLQTPTTSRRQALYDRVRQRSLSASPSKSQRNAEVPGSKLTKDQMSKMGQEEMRRRCLLGRLGGVAESVWMLFSSSNGTTSTSSSRRRRTLPLVEVATTVMKSSPVPISQAEANESLELLITLCPFFLKQLNIGGEEWLEMPSSLPSDPVSPSKRTPSSPGNVDSARELMTRSPKRVKREARGLREVREIIRRELELHD</sequence>
<reference evidence="5" key="1">
    <citation type="submission" date="2022-08" db="EMBL/GenBank/DDBJ databases">
        <title>A Global Phylogenomic Analysis of the Shiitake Genus Lentinula.</title>
        <authorList>
            <consortium name="DOE Joint Genome Institute"/>
            <person name="Sierra-Patev S."/>
            <person name="Min B."/>
            <person name="Naranjo-Ortiz M."/>
            <person name="Looney B."/>
            <person name="Konkel Z."/>
            <person name="Slot J.C."/>
            <person name="Sakamoto Y."/>
            <person name="Steenwyk J.L."/>
            <person name="Rokas A."/>
            <person name="Carro J."/>
            <person name="Camarero S."/>
            <person name="Ferreira P."/>
            <person name="Molpeceres G."/>
            <person name="Ruiz-Duenas F.J."/>
            <person name="Serrano A."/>
            <person name="Henrissat B."/>
            <person name="Drula E."/>
            <person name="Hughes K.W."/>
            <person name="Mata J.L."/>
            <person name="Ishikawa N.K."/>
            <person name="Vargas-Isla R."/>
            <person name="Ushijima S."/>
            <person name="Smith C.A."/>
            <person name="Ahrendt S."/>
            <person name="Andreopoulos W."/>
            <person name="He G."/>
            <person name="Labutti K."/>
            <person name="Lipzen A."/>
            <person name="Ng V."/>
            <person name="Riley R."/>
            <person name="Sandor L."/>
            <person name="Barry K."/>
            <person name="Martinez A.T."/>
            <person name="Xiao Y."/>
            <person name="Gibbons J.G."/>
            <person name="Terashima K."/>
            <person name="Grigoriev I.V."/>
            <person name="Hibbett D.S."/>
        </authorList>
    </citation>
    <scope>NUCLEOTIDE SEQUENCE</scope>
    <source>
        <strain evidence="5">JLM2183</strain>
    </source>
</reference>
<feature type="compositionally biased region" description="Polar residues" evidence="3">
    <location>
        <begin position="370"/>
        <end position="382"/>
    </location>
</feature>